<dbReference type="EMBL" id="VORO01000020">
    <property type="protein sequence ID" value="TXD87779.1"/>
    <property type="molecule type" value="Genomic_DNA"/>
</dbReference>
<name>A0A5C6ZDI0_9FLAO</name>
<reference evidence="1 2" key="1">
    <citation type="submission" date="2019-08" db="EMBL/GenBank/DDBJ databases">
        <title>Genomes of Subsaximicrobium wynnwilliamsii strains.</title>
        <authorList>
            <person name="Bowman J.P."/>
        </authorList>
    </citation>
    <scope>NUCLEOTIDE SEQUENCE [LARGE SCALE GENOMIC DNA]</scope>
    <source>
        <strain evidence="1 2">2-80-2</strain>
    </source>
</reference>
<evidence type="ECO:0000313" key="1">
    <source>
        <dbReference type="EMBL" id="TXD87779.1"/>
    </source>
</evidence>
<comment type="caution">
    <text evidence="1">The sequence shown here is derived from an EMBL/GenBank/DDBJ whole genome shotgun (WGS) entry which is preliminary data.</text>
</comment>
<dbReference type="OrthoDB" id="5821096at2"/>
<dbReference type="Proteomes" id="UP000321578">
    <property type="component" value="Unassembled WGS sequence"/>
</dbReference>
<sequence>MKTIIAIKNSGNKGKTEIARKLANLLVEVHSDFKPIYPIPFNILKETDFSIVLKIDEKIVGIESQGDPGTNLKTRLETLILEYNCDLIICTCRSRGETVRSISAIANLHKFQTIWDSTYESKICHEEINKLKAEHLYDLMKKLKLT</sequence>
<proteinExistence type="predicted"/>
<evidence type="ECO:0008006" key="3">
    <source>
        <dbReference type="Google" id="ProtNLM"/>
    </source>
</evidence>
<dbReference type="AlphaFoldDB" id="A0A5C6ZDI0"/>
<gene>
    <name evidence="1" type="ORF">ESY86_15825</name>
</gene>
<accession>A0A5C6ZDI0</accession>
<organism evidence="1 2">
    <name type="scientific">Subsaximicrobium wynnwilliamsii</name>
    <dbReference type="NCBI Taxonomy" id="291179"/>
    <lineage>
        <taxon>Bacteria</taxon>
        <taxon>Pseudomonadati</taxon>
        <taxon>Bacteroidota</taxon>
        <taxon>Flavobacteriia</taxon>
        <taxon>Flavobacteriales</taxon>
        <taxon>Flavobacteriaceae</taxon>
        <taxon>Subsaximicrobium</taxon>
    </lineage>
</organism>
<keyword evidence="2" id="KW-1185">Reference proteome</keyword>
<evidence type="ECO:0000313" key="2">
    <source>
        <dbReference type="Proteomes" id="UP000321578"/>
    </source>
</evidence>
<protein>
    <recommendedName>
        <fullName evidence="3">ParA family protein</fullName>
    </recommendedName>
</protein>
<dbReference type="RefSeq" id="WP_147087562.1">
    <property type="nucleotide sequence ID" value="NZ_VORM01000020.1"/>
</dbReference>